<reference evidence="1" key="1">
    <citation type="submission" date="2018-05" db="EMBL/GenBank/DDBJ databases">
        <authorList>
            <person name="Lanie J.A."/>
            <person name="Ng W.-L."/>
            <person name="Kazmierczak K.M."/>
            <person name="Andrzejewski T.M."/>
            <person name="Davidsen T.M."/>
            <person name="Wayne K.J."/>
            <person name="Tettelin H."/>
            <person name="Glass J.I."/>
            <person name="Rusch D."/>
            <person name="Podicherti R."/>
            <person name="Tsui H.-C.T."/>
            <person name="Winkler M.E."/>
        </authorList>
    </citation>
    <scope>NUCLEOTIDE SEQUENCE</scope>
</reference>
<evidence type="ECO:0008006" key="2">
    <source>
        <dbReference type="Google" id="ProtNLM"/>
    </source>
</evidence>
<accession>A0A382ZDQ6</accession>
<evidence type="ECO:0000313" key="1">
    <source>
        <dbReference type="EMBL" id="SVD93621.1"/>
    </source>
</evidence>
<feature type="non-terminal residue" evidence="1">
    <location>
        <position position="258"/>
    </location>
</feature>
<sequence>GSIHEPKYSIGEGEGSEQPDFAYKEVRDHKVAIFNELCTRYNPDGIELDFAISQYYFKPAKVDSNIMTELVSKISKIARENNKYVGARIFPNEQMNVEAGLDIDNWLKHDLIDYFLPMVYGNSILDPNMPFEWLVEKAHASEVSVYGMLQPYVAMRETGAPENIYPKPEHFRAAMSNYWEKGVDGLYTWFMDWPLKEIQQATLTEIGDKQLIDSRDKIYYLSQRHNSFIDSRYEALLPLEIKVTDNAIKHKLPFQISD</sequence>
<dbReference type="SUPFAM" id="SSF51445">
    <property type="entry name" value="(Trans)glycosidases"/>
    <property type="match status" value="1"/>
</dbReference>
<feature type="non-terminal residue" evidence="1">
    <location>
        <position position="1"/>
    </location>
</feature>
<name>A0A382ZDQ6_9ZZZZ</name>
<dbReference type="AlphaFoldDB" id="A0A382ZDQ6"/>
<protein>
    <recommendedName>
        <fullName evidence="2">Glycosyl hydrolase-like 10 domain-containing protein</fullName>
    </recommendedName>
</protein>
<proteinExistence type="predicted"/>
<dbReference type="InterPro" id="IPR017853">
    <property type="entry name" value="GH"/>
</dbReference>
<organism evidence="1">
    <name type="scientific">marine metagenome</name>
    <dbReference type="NCBI Taxonomy" id="408172"/>
    <lineage>
        <taxon>unclassified sequences</taxon>
        <taxon>metagenomes</taxon>
        <taxon>ecological metagenomes</taxon>
    </lineage>
</organism>
<dbReference type="EMBL" id="UINC01183066">
    <property type="protein sequence ID" value="SVD93621.1"/>
    <property type="molecule type" value="Genomic_DNA"/>
</dbReference>
<gene>
    <name evidence="1" type="ORF">METZ01_LOCUS446475</name>
</gene>